<reference evidence="2 3" key="1">
    <citation type="submission" date="2019-12" db="EMBL/GenBank/DDBJ databases">
        <title>Genomic-based taxomic classification of the family Erythrobacteraceae.</title>
        <authorList>
            <person name="Xu L."/>
        </authorList>
    </citation>
    <scope>NUCLEOTIDE SEQUENCE [LARGE SCALE GENOMIC DNA]</scope>
    <source>
        <strain evidence="2 3">LMG 29518</strain>
    </source>
</reference>
<comment type="caution">
    <text evidence="2">The sequence shown here is derived from an EMBL/GenBank/DDBJ whole genome shotgun (WGS) entry which is preliminary data.</text>
</comment>
<accession>A0A6I4T6P7</accession>
<protein>
    <submittedName>
        <fullName evidence="2">Uncharacterized protein</fullName>
    </submittedName>
</protein>
<feature type="compositionally biased region" description="Basic and acidic residues" evidence="1">
    <location>
        <begin position="89"/>
        <end position="98"/>
    </location>
</feature>
<dbReference type="AlphaFoldDB" id="A0A6I4T6P7"/>
<dbReference type="RefSeq" id="WP_160736297.1">
    <property type="nucleotide sequence ID" value="NZ_WTYT01000003.1"/>
</dbReference>
<keyword evidence="3" id="KW-1185">Reference proteome</keyword>
<evidence type="ECO:0000313" key="2">
    <source>
        <dbReference type="EMBL" id="MXO65882.1"/>
    </source>
</evidence>
<feature type="compositionally biased region" description="Gly residues" evidence="1">
    <location>
        <begin position="100"/>
        <end position="109"/>
    </location>
</feature>
<feature type="compositionally biased region" description="Basic and acidic residues" evidence="1">
    <location>
        <begin position="1"/>
        <end position="16"/>
    </location>
</feature>
<feature type="compositionally biased region" description="Basic and acidic residues" evidence="1">
    <location>
        <begin position="50"/>
        <end position="71"/>
    </location>
</feature>
<feature type="region of interest" description="Disordered" evidence="1">
    <location>
        <begin position="1"/>
        <end position="109"/>
    </location>
</feature>
<name>A0A6I4T6P7_9SPHN</name>
<dbReference type="EMBL" id="WTYT01000003">
    <property type="protein sequence ID" value="MXO65882.1"/>
    <property type="molecule type" value="Genomic_DNA"/>
</dbReference>
<sequence>MGQQKSDDSRGEKQEDGISDSAISETNQYHLNQPSLQHGDSQESTLTKGIRAEAQQEGRPVEGEQSSHDSDDALTGQQGFGYGASGGSEMKKAPDVSERGYGGRGQADS</sequence>
<gene>
    <name evidence="2" type="ORF">GRI91_08950</name>
</gene>
<proteinExistence type="predicted"/>
<organism evidence="2 3">
    <name type="scientific">Altericroceibacterium endophyticum</name>
    <dbReference type="NCBI Taxonomy" id="1808508"/>
    <lineage>
        <taxon>Bacteria</taxon>
        <taxon>Pseudomonadati</taxon>
        <taxon>Pseudomonadota</taxon>
        <taxon>Alphaproteobacteria</taxon>
        <taxon>Sphingomonadales</taxon>
        <taxon>Erythrobacteraceae</taxon>
        <taxon>Altericroceibacterium</taxon>
    </lineage>
</organism>
<dbReference type="Proteomes" id="UP000438476">
    <property type="component" value="Unassembled WGS sequence"/>
</dbReference>
<evidence type="ECO:0000313" key="3">
    <source>
        <dbReference type="Proteomes" id="UP000438476"/>
    </source>
</evidence>
<evidence type="ECO:0000256" key="1">
    <source>
        <dbReference type="SAM" id="MobiDB-lite"/>
    </source>
</evidence>
<feature type="compositionally biased region" description="Polar residues" evidence="1">
    <location>
        <begin position="21"/>
        <end position="47"/>
    </location>
</feature>